<reference evidence="6" key="1">
    <citation type="journal article" date="2019" name="Int. J. Syst. Evol. Microbiol.">
        <title>The Global Catalogue of Microorganisms (GCM) 10K type strain sequencing project: providing services to taxonomists for standard genome sequencing and annotation.</title>
        <authorList>
            <consortium name="The Broad Institute Genomics Platform"/>
            <consortium name="The Broad Institute Genome Sequencing Center for Infectious Disease"/>
            <person name="Wu L."/>
            <person name="Ma J."/>
        </authorList>
    </citation>
    <scope>NUCLEOTIDE SEQUENCE [LARGE SCALE GENOMIC DNA]</scope>
    <source>
        <strain evidence="6">R28</strain>
    </source>
</reference>
<evidence type="ECO:0000256" key="2">
    <source>
        <dbReference type="ARBA" id="ARBA00022801"/>
    </source>
</evidence>
<dbReference type="PRINTS" id="PR00116">
    <property type="entry name" value="ARGINASE"/>
</dbReference>
<gene>
    <name evidence="5" type="ORF">ACFSJF_17420</name>
</gene>
<evidence type="ECO:0000256" key="1">
    <source>
        <dbReference type="ARBA" id="ARBA00022723"/>
    </source>
</evidence>
<dbReference type="Proteomes" id="UP001597383">
    <property type="component" value="Unassembled WGS sequence"/>
</dbReference>
<sequence length="312" mass="34376">MVKDIHIIHAPVNLGLSRHANGKERGCDKLPDALKMVGFHSTLDPTATKILPKPTYPEEKVYNDGALNGNVLASFSIDLADAVEEVLDTKGFPLVLGGDCSILVGSTLALARKGRFGLIHLDAHPDYYHRGNKEYAVVGGMALAIITGKGTDILSNLENRKPYVKSKHVLTLGYRESDPEQDIIAEAEMDEISCWSAEYVMREGLDKTTEHLNDFVKHEGVDGYWLHLDADVLDGSIMPCVDCPEPNGLQFSELKVLLKTILQSHKIIGMNVTILDPELDNNNEVTKAFSDMLIEAFKENKDITQNNPVGNK</sequence>
<dbReference type="GO" id="GO:0016787">
    <property type="term" value="F:hydrolase activity"/>
    <property type="evidence" value="ECO:0007669"/>
    <property type="project" value="UniProtKB-KW"/>
</dbReference>
<keyword evidence="6" id="KW-1185">Reference proteome</keyword>
<accession>A0ABW4W667</accession>
<keyword evidence="3" id="KW-0464">Manganese</keyword>
<dbReference type="PANTHER" id="PTHR43782">
    <property type="entry name" value="ARGINASE"/>
    <property type="match status" value="1"/>
</dbReference>
<dbReference type="PROSITE" id="PS51409">
    <property type="entry name" value="ARGINASE_2"/>
    <property type="match status" value="1"/>
</dbReference>
<dbReference type="PANTHER" id="PTHR43782:SF3">
    <property type="entry name" value="ARGINASE"/>
    <property type="match status" value="1"/>
</dbReference>
<dbReference type="EC" id="3.5.3.-" evidence="5"/>
<proteinExistence type="inferred from homology"/>
<dbReference type="Gene3D" id="3.40.800.10">
    <property type="entry name" value="Ureohydrolase domain"/>
    <property type="match status" value="1"/>
</dbReference>
<dbReference type="SUPFAM" id="SSF52768">
    <property type="entry name" value="Arginase/deacetylase"/>
    <property type="match status" value="1"/>
</dbReference>
<dbReference type="RefSeq" id="WP_377556997.1">
    <property type="nucleotide sequence ID" value="NZ_JBHUHQ010000021.1"/>
</dbReference>
<comment type="caution">
    <text evidence="5">The sequence shown here is derived from an EMBL/GenBank/DDBJ whole genome shotgun (WGS) entry which is preliminary data.</text>
</comment>
<keyword evidence="1" id="KW-0479">Metal-binding</keyword>
<evidence type="ECO:0000256" key="3">
    <source>
        <dbReference type="ARBA" id="ARBA00023211"/>
    </source>
</evidence>
<dbReference type="CDD" id="cd09999">
    <property type="entry name" value="Arginase-like_1"/>
    <property type="match status" value="1"/>
</dbReference>
<protein>
    <submittedName>
        <fullName evidence="5">Arginase family protein</fullName>
        <ecNumber evidence="5">3.5.3.-</ecNumber>
    </submittedName>
</protein>
<evidence type="ECO:0000256" key="4">
    <source>
        <dbReference type="PROSITE-ProRule" id="PRU00742"/>
    </source>
</evidence>
<name>A0ABW4W667_9BACI</name>
<keyword evidence="2 5" id="KW-0378">Hydrolase</keyword>
<evidence type="ECO:0000313" key="6">
    <source>
        <dbReference type="Proteomes" id="UP001597383"/>
    </source>
</evidence>
<dbReference type="EMBL" id="JBHUHQ010000021">
    <property type="protein sequence ID" value="MFD2046062.1"/>
    <property type="molecule type" value="Genomic_DNA"/>
</dbReference>
<dbReference type="InterPro" id="IPR023696">
    <property type="entry name" value="Ureohydrolase_dom_sf"/>
</dbReference>
<evidence type="ECO:0000313" key="5">
    <source>
        <dbReference type="EMBL" id="MFD2046062.1"/>
    </source>
</evidence>
<dbReference type="Pfam" id="PF00491">
    <property type="entry name" value="Arginase"/>
    <property type="match status" value="1"/>
</dbReference>
<organism evidence="5 6">
    <name type="scientific">Ornithinibacillus salinisoli</name>
    <dbReference type="NCBI Taxonomy" id="1848459"/>
    <lineage>
        <taxon>Bacteria</taxon>
        <taxon>Bacillati</taxon>
        <taxon>Bacillota</taxon>
        <taxon>Bacilli</taxon>
        <taxon>Bacillales</taxon>
        <taxon>Bacillaceae</taxon>
        <taxon>Ornithinibacillus</taxon>
    </lineage>
</organism>
<comment type="similarity">
    <text evidence="4">Belongs to the arginase family.</text>
</comment>
<dbReference type="InterPro" id="IPR006035">
    <property type="entry name" value="Ureohydrolase"/>
</dbReference>